<feature type="compositionally biased region" description="Basic and acidic residues" evidence="1">
    <location>
        <begin position="18"/>
        <end position="27"/>
    </location>
</feature>
<protein>
    <submittedName>
        <fullName evidence="2">Uncharacterized protein</fullName>
    </submittedName>
</protein>
<dbReference type="Proteomes" id="UP000600365">
    <property type="component" value="Unassembled WGS sequence"/>
</dbReference>
<evidence type="ECO:0000256" key="1">
    <source>
        <dbReference type="SAM" id="MobiDB-lite"/>
    </source>
</evidence>
<proteinExistence type="predicted"/>
<evidence type="ECO:0000313" key="2">
    <source>
        <dbReference type="EMBL" id="GGN61821.1"/>
    </source>
</evidence>
<accession>A0A917Y030</accession>
<evidence type="ECO:0000313" key="3">
    <source>
        <dbReference type="Proteomes" id="UP000600365"/>
    </source>
</evidence>
<organism evidence="2 3">
    <name type="scientific">Streptomyces albiflavescens</name>
    <dbReference type="NCBI Taxonomy" id="1623582"/>
    <lineage>
        <taxon>Bacteria</taxon>
        <taxon>Bacillati</taxon>
        <taxon>Actinomycetota</taxon>
        <taxon>Actinomycetes</taxon>
        <taxon>Kitasatosporales</taxon>
        <taxon>Streptomycetaceae</taxon>
        <taxon>Streptomyces</taxon>
    </lineage>
</organism>
<gene>
    <name evidence="2" type="ORF">GCM10011579_028450</name>
</gene>
<name>A0A917Y030_9ACTN</name>
<comment type="caution">
    <text evidence="2">The sequence shown here is derived from an EMBL/GenBank/DDBJ whole genome shotgun (WGS) entry which is preliminary data.</text>
</comment>
<sequence length="86" mass="9691">MVVTWKERSPGEVRSTLRRREDPEEQAHFSHCSDLLEDFLKTISRMENEYLQASIEGIGITSAAADGPKTQALDGSLRTRLRGSRT</sequence>
<feature type="region of interest" description="Disordered" evidence="1">
    <location>
        <begin position="65"/>
        <end position="86"/>
    </location>
</feature>
<dbReference type="EMBL" id="BMMM01000004">
    <property type="protein sequence ID" value="GGN61821.1"/>
    <property type="molecule type" value="Genomic_DNA"/>
</dbReference>
<feature type="compositionally biased region" description="Basic and acidic residues" evidence="1">
    <location>
        <begin position="1"/>
        <end position="11"/>
    </location>
</feature>
<reference evidence="2 3" key="1">
    <citation type="journal article" date="2014" name="Int. J. Syst. Evol. Microbiol.">
        <title>Complete genome sequence of Corynebacterium casei LMG S-19264T (=DSM 44701T), isolated from a smear-ripened cheese.</title>
        <authorList>
            <consortium name="US DOE Joint Genome Institute (JGI-PGF)"/>
            <person name="Walter F."/>
            <person name="Albersmeier A."/>
            <person name="Kalinowski J."/>
            <person name="Ruckert C."/>
        </authorList>
    </citation>
    <scope>NUCLEOTIDE SEQUENCE [LARGE SCALE GENOMIC DNA]</scope>
    <source>
        <strain evidence="2 3">CGMCC 4.7111</strain>
    </source>
</reference>
<keyword evidence="3" id="KW-1185">Reference proteome</keyword>
<feature type="region of interest" description="Disordered" evidence="1">
    <location>
        <begin position="1"/>
        <end position="27"/>
    </location>
</feature>
<dbReference type="AlphaFoldDB" id="A0A917Y030"/>